<dbReference type="Proteomes" id="UP000266506">
    <property type="component" value="Unassembled WGS sequence"/>
</dbReference>
<name>A0A397RP09_9MOLU</name>
<proteinExistence type="predicted"/>
<protein>
    <submittedName>
        <fullName evidence="2">Uncharacterized protein</fullName>
    </submittedName>
</protein>
<keyword evidence="1" id="KW-0472">Membrane</keyword>
<keyword evidence="1" id="KW-1133">Transmembrane helix</keyword>
<dbReference type="InParanoid" id="A0A397RP09"/>
<evidence type="ECO:0000313" key="2">
    <source>
        <dbReference type="EMBL" id="RIA75863.1"/>
    </source>
</evidence>
<accession>A0A397RP09</accession>
<reference evidence="2 3" key="1">
    <citation type="submission" date="2018-08" db="EMBL/GenBank/DDBJ databases">
        <title>Genomic Encyclopedia of Archaeal and Bacterial Type Strains, Phase II (KMG-II): from individual species to whole genera.</title>
        <authorList>
            <person name="Goeker M."/>
        </authorList>
    </citation>
    <scope>NUCLEOTIDE SEQUENCE [LARGE SCALE GENOMIC DNA]</scope>
    <source>
        <strain evidence="2 3">ATCC 27112</strain>
    </source>
</reference>
<sequence>MATIKRKKVSGKATQGQKKNGLLHNKIFWIVSSIALVLIIAASITIPLVISNMQTTEEKVDYVGKEYSYKEEKVTFTKMSYEGVLMHSNSNDYDEGTYIKHIFFAAFDFSSFYPDKSIDDGKSKDDSSVTFYYNEDQDLALQALVEIQYHINKYNEDIKNDADTSNDNDIAVLYLIDLSKGNNNKVITSGSFGGSSDSTNSFSFGYIAGEDGFKKSYEYDYDSKNDPKSWDIFFTDFRQLRTDSRHVIEFITGTPKHDPFQLELA</sequence>
<gene>
    <name evidence="2" type="ORF">EI71_01036</name>
</gene>
<dbReference type="AlphaFoldDB" id="A0A397RP09"/>
<evidence type="ECO:0000313" key="3">
    <source>
        <dbReference type="Proteomes" id="UP000266506"/>
    </source>
</evidence>
<dbReference type="RefSeq" id="WP_119016183.1">
    <property type="nucleotide sequence ID" value="NZ_QXEV01000009.1"/>
</dbReference>
<keyword evidence="1" id="KW-0812">Transmembrane</keyword>
<dbReference type="EMBL" id="QXEV01000009">
    <property type="protein sequence ID" value="RIA75863.1"/>
    <property type="molecule type" value="Genomic_DNA"/>
</dbReference>
<organism evidence="2 3">
    <name type="scientific">Anaeroplasma bactoclasticum</name>
    <dbReference type="NCBI Taxonomy" id="2088"/>
    <lineage>
        <taxon>Bacteria</taxon>
        <taxon>Bacillati</taxon>
        <taxon>Mycoplasmatota</taxon>
        <taxon>Mollicutes</taxon>
        <taxon>Anaeroplasmatales</taxon>
        <taxon>Anaeroplasmataceae</taxon>
        <taxon>Anaeroplasma</taxon>
    </lineage>
</organism>
<evidence type="ECO:0000256" key="1">
    <source>
        <dbReference type="SAM" id="Phobius"/>
    </source>
</evidence>
<comment type="caution">
    <text evidence="2">The sequence shown here is derived from an EMBL/GenBank/DDBJ whole genome shotgun (WGS) entry which is preliminary data.</text>
</comment>
<keyword evidence="3" id="KW-1185">Reference proteome</keyword>
<feature type="transmembrane region" description="Helical" evidence="1">
    <location>
        <begin position="27"/>
        <end position="50"/>
    </location>
</feature>